<dbReference type="GO" id="GO:0005524">
    <property type="term" value="F:ATP binding"/>
    <property type="evidence" value="ECO:0007669"/>
    <property type="project" value="InterPro"/>
</dbReference>
<dbReference type="EMBL" id="JATN01000321">
    <property type="protein sequence ID" value="EUC59490.1"/>
    <property type="molecule type" value="Genomic_DNA"/>
</dbReference>
<dbReference type="PROSITE" id="PS50011">
    <property type="entry name" value="PROTEIN_KINASE_DOM"/>
    <property type="match status" value="1"/>
</dbReference>
<dbReference type="GO" id="GO:0004672">
    <property type="term" value="F:protein kinase activity"/>
    <property type="evidence" value="ECO:0007669"/>
    <property type="project" value="InterPro"/>
</dbReference>
<evidence type="ECO:0000313" key="3">
    <source>
        <dbReference type="Proteomes" id="UP000030108"/>
    </source>
</evidence>
<organism evidence="2 3">
    <name type="scientific">Rhizoctonia solani AG-3 Rhs1AP</name>
    <dbReference type="NCBI Taxonomy" id="1086054"/>
    <lineage>
        <taxon>Eukaryota</taxon>
        <taxon>Fungi</taxon>
        <taxon>Dikarya</taxon>
        <taxon>Basidiomycota</taxon>
        <taxon>Agaricomycotina</taxon>
        <taxon>Agaricomycetes</taxon>
        <taxon>Cantharellales</taxon>
        <taxon>Ceratobasidiaceae</taxon>
        <taxon>Rhizoctonia</taxon>
    </lineage>
</organism>
<comment type="caution">
    <text evidence="2">The sequence shown here is derived from an EMBL/GenBank/DDBJ whole genome shotgun (WGS) entry which is preliminary data.</text>
</comment>
<dbReference type="AlphaFoldDB" id="A0A0A1UKW0"/>
<name>A0A0A1UKW0_9AGAM</name>
<dbReference type="OrthoDB" id="1924919at2759"/>
<evidence type="ECO:0000313" key="2">
    <source>
        <dbReference type="EMBL" id="EUC59490.1"/>
    </source>
</evidence>
<gene>
    <name evidence="2" type="ORF">RSOL_315490</name>
</gene>
<reference evidence="3" key="1">
    <citation type="journal article" date="2014" name="Genome Announc.">
        <title>Draft genome sequence of the plant-pathogenic soil fungus Rhizoctonia solani anastomosis group 3 strain Rhs1AP.</title>
        <authorList>
            <person name="Cubeta M.A."/>
            <person name="Thomas E."/>
            <person name="Dean R.A."/>
            <person name="Jabaji S."/>
            <person name="Neate S.M."/>
            <person name="Tavantzis S."/>
            <person name="Toda T."/>
            <person name="Vilgalys R."/>
            <person name="Bharathan N."/>
            <person name="Fedorova-Abrams N."/>
            <person name="Pakala S.B."/>
            <person name="Pakala S.M."/>
            <person name="Zafar N."/>
            <person name="Joardar V."/>
            <person name="Losada L."/>
            <person name="Nierman W.C."/>
        </authorList>
    </citation>
    <scope>NUCLEOTIDE SEQUENCE [LARGE SCALE GENOMIC DNA]</scope>
    <source>
        <strain evidence="3">AG-3</strain>
    </source>
</reference>
<dbReference type="SUPFAM" id="SSF56112">
    <property type="entry name" value="Protein kinase-like (PK-like)"/>
    <property type="match status" value="1"/>
</dbReference>
<dbReference type="InterPro" id="IPR011009">
    <property type="entry name" value="Kinase-like_dom_sf"/>
</dbReference>
<sequence>MHPRHCPHPYARGGFGTIYRGMLQSGLHVAIKCIESHADDEFLEQSKGLRRAAREIYVWSRCSHKGILPMLGFIRLKGQIALITPWMESGSLQRHIVRGLLNTPLCTVLGYI</sequence>
<keyword evidence="2" id="KW-0418">Kinase</keyword>
<accession>A0A0A1UKW0</accession>
<evidence type="ECO:0000259" key="1">
    <source>
        <dbReference type="PROSITE" id="PS50011"/>
    </source>
</evidence>
<keyword evidence="2" id="KW-0808">Transferase</keyword>
<proteinExistence type="predicted"/>
<dbReference type="InterPro" id="IPR000719">
    <property type="entry name" value="Prot_kinase_dom"/>
</dbReference>
<dbReference type="Gene3D" id="1.10.510.10">
    <property type="entry name" value="Transferase(Phosphotransferase) domain 1"/>
    <property type="match status" value="1"/>
</dbReference>
<protein>
    <submittedName>
        <fullName evidence="2">Tyrosine kinase domain protein</fullName>
    </submittedName>
</protein>
<dbReference type="Pfam" id="PF00069">
    <property type="entry name" value="Pkinase"/>
    <property type="match status" value="1"/>
</dbReference>
<feature type="domain" description="Protein kinase" evidence="1">
    <location>
        <begin position="4"/>
        <end position="112"/>
    </location>
</feature>
<dbReference type="Proteomes" id="UP000030108">
    <property type="component" value="Unassembled WGS sequence"/>
</dbReference>